<keyword evidence="2" id="KW-1185">Reference proteome</keyword>
<gene>
    <name evidence="1" type="ORF">GCM10025855_11370</name>
</gene>
<name>A0ABQ6J2Z1_9GAMM</name>
<comment type="caution">
    <text evidence="1">The sequence shown here is derived from an EMBL/GenBank/DDBJ whole genome shotgun (WGS) entry which is preliminary data.</text>
</comment>
<reference evidence="2" key="1">
    <citation type="journal article" date="2019" name="Int. J. Syst. Evol. Microbiol.">
        <title>The Global Catalogue of Microorganisms (GCM) 10K type strain sequencing project: providing services to taxonomists for standard genome sequencing and annotation.</title>
        <authorList>
            <consortium name="The Broad Institute Genomics Platform"/>
            <consortium name="The Broad Institute Genome Sequencing Center for Infectious Disease"/>
            <person name="Wu L."/>
            <person name="Ma J."/>
        </authorList>
    </citation>
    <scope>NUCLEOTIDE SEQUENCE [LARGE SCALE GENOMIC DNA]</scope>
    <source>
        <strain evidence="2">NBRC 102030</strain>
    </source>
</reference>
<proteinExistence type="predicted"/>
<evidence type="ECO:0000313" key="2">
    <source>
        <dbReference type="Proteomes" id="UP001157046"/>
    </source>
</evidence>
<accession>A0ABQ6J2Z1</accession>
<dbReference type="Proteomes" id="UP001157046">
    <property type="component" value="Unassembled WGS sequence"/>
</dbReference>
<evidence type="ECO:0000313" key="1">
    <source>
        <dbReference type="EMBL" id="GMA81604.1"/>
    </source>
</evidence>
<protein>
    <submittedName>
        <fullName evidence="1">Uncharacterized protein</fullName>
    </submittedName>
</protein>
<organism evidence="1 2">
    <name type="scientific">Shewanella glacialipiscicola</name>
    <dbReference type="NCBI Taxonomy" id="614069"/>
    <lineage>
        <taxon>Bacteria</taxon>
        <taxon>Pseudomonadati</taxon>
        <taxon>Pseudomonadota</taxon>
        <taxon>Gammaproteobacteria</taxon>
        <taxon>Alteromonadales</taxon>
        <taxon>Shewanellaceae</taxon>
        <taxon>Shewanella</taxon>
    </lineage>
</organism>
<sequence>MANLNVSFQRSINLIERHYKCHSKKINELGKDQTFNLEYFIHFYKILLIKEIRLIFDMDVDEFSSLTQTGKFQSEIINLLDKVIMLLANKALDARLYPPKSIGHKP</sequence>
<dbReference type="RefSeq" id="WP_248937993.1">
    <property type="nucleotide sequence ID" value="NZ_BSUY01000001.1"/>
</dbReference>
<dbReference type="EMBL" id="BSUY01000001">
    <property type="protein sequence ID" value="GMA81604.1"/>
    <property type="molecule type" value="Genomic_DNA"/>
</dbReference>